<dbReference type="PANTHER" id="PTHR30121:SF6">
    <property type="entry name" value="SLR6007 PROTEIN"/>
    <property type="match status" value="1"/>
</dbReference>
<dbReference type="EMBL" id="AP021876">
    <property type="protein sequence ID" value="BBO83236.1"/>
    <property type="molecule type" value="Genomic_DNA"/>
</dbReference>
<evidence type="ECO:0000313" key="3">
    <source>
        <dbReference type="Proteomes" id="UP000425960"/>
    </source>
</evidence>
<reference evidence="2 3" key="1">
    <citation type="submission" date="2019-11" db="EMBL/GenBank/DDBJ databases">
        <title>Comparative genomics of hydrocarbon-degrading Desulfosarcina strains.</title>
        <authorList>
            <person name="Watanabe M."/>
            <person name="Kojima H."/>
            <person name="Fukui M."/>
        </authorList>
    </citation>
    <scope>NUCLEOTIDE SEQUENCE [LARGE SCALE GENOMIC DNA]</scope>
    <source>
        <strain evidence="2 3">28bB2T</strain>
    </source>
</reference>
<proteinExistence type="predicted"/>
<organism evidence="2 3">
    <name type="scientific">Desulfosarcina ovata subsp. sediminis</name>
    <dbReference type="NCBI Taxonomy" id="885957"/>
    <lineage>
        <taxon>Bacteria</taxon>
        <taxon>Pseudomonadati</taxon>
        <taxon>Thermodesulfobacteriota</taxon>
        <taxon>Desulfobacteria</taxon>
        <taxon>Desulfobacterales</taxon>
        <taxon>Desulfosarcinaceae</taxon>
        <taxon>Desulfosarcina</taxon>
    </lineage>
</organism>
<name>A0A5K7ZSP2_9BACT</name>
<dbReference type="Gene3D" id="3.40.50.300">
    <property type="entry name" value="P-loop containing nucleotide triphosphate hydrolases"/>
    <property type="match status" value="2"/>
</dbReference>
<accession>A0A5K7ZSP2</accession>
<protein>
    <submittedName>
        <fullName evidence="2">Conjugal transfer protein TraG</fullName>
    </submittedName>
</protein>
<dbReference type="InterPro" id="IPR051162">
    <property type="entry name" value="T4SS_component"/>
</dbReference>
<dbReference type="SUPFAM" id="SSF52540">
    <property type="entry name" value="P-loop containing nucleoside triphosphate hydrolases"/>
    <property type="match status" value="1"/>
</dbReference>
<dbReference type="InterPro" id="IPR027417">
    <property type="entry name" value="P-loop_NTPase"/>
</dbReference>
<dbReference type="CDD" id="cd01127">
    <property type="entry name" value="TrwB_TraG_TraD_VirD4"/>
    <property type="match status" value="2"/>
</dbReference>
<gene>
    <name evidence="2" type="ORF">DSCO28_38020</name>
</gene>
<dbReference type="AlphaFoldDB" id="A0A5K7ZSP2"/>
<dbReference type="Pfam" id="PF12696">
    <property type="entry name" value="TraG-D_C"/>
    <property type="match status" value="1"/>
</dbReference>
<evidence type="ECO:0000259" key="1">
    <source>
        <dbReference type="Pfam" id="PF12696"/>
    </source>
</evidence>
<evidence type="ECO:0000313" key="2">
    <source>
        <dbReference type="EMBL" id="BBO83236.1"/>
    </source>
</evidence>
<feature type="domain" description="TraD/TraG TraM recognition site" evidence="1">
    <location>
        <begin position="294"/>
        <end position="375"/>
    </location>
</feature>
<dbReference type="PANTHER" id="PTHR30121">
    <property type="entry name" value="UNCHARACTERIZED PROTEIN YJGR-RELATED"/>
    <property type="match status" value="1"/>
</dbReference>
<dbReference type="RefSeq" id="WP_155323503.1">
    <property type="nucleotide sequence ID" value="NZ_AP021876.1"/>
</dbReference>
<dbReference type="KEGG" id="dov:DSCO28_38020"/>
<sequence length="443" mass="49017">MFWSRKPTTLIGRGVPLLDLKSAIRKIELPDSDRIGHIGCFGTTRIGKSKLIENMVAQDIAKGYSVVIVDPKGDLELFSKIVQIAYDNNRARELCLINPIYPEFSARINPLAYYFSPEEIVNHVVAGVQAKDAYFHNVAYETTLMIVLSLLALKEMADPELSINFAEISRRCGAEEISDLMGALTKIEDPSTQEILHIANKILQAKEEFFGKVTSSLRTVLTALSIGNMGRIIGKARSNRFVESLENGQRVILVVQTGSMLSGKVSDMMARILISMIQSFIGRRFASGQKIEPPLAIYIDEFSNACYMGIEDLFNKAGGAGAMVSVFTQSLADITAAIGEQMARKILDNLNTKIFMRVNDPLTARYVSESSGTRKKYDPFLQLGGGITMRCSEEAAVLPEDVLNLNKRIFFFFGINGRYKGKTELVKPSNLKVAYPDIISKAV</sequence>
<dbReference type="InterPro" id="IPR032689">
    <property type="entry name" value="TraG-D_C"/>
</dbReference>
<dbReference type="Proteomes" id="UP000425960">
    <property type="component" value="Chromosome"/>
</dbReference>